<gene>
    <name evidence="3" type="ORF">LUZ61_002094</name>
</gene>
<dbReference type="AlphaFoldDB" id="A0AAD5ZI87"/>
<feature type="compositionally biased region" description="Pro residues" evidence="1">
    <location>
        <begin position="349"/>
        <end position="359"/>
    </location>
</feature>
<dbReference type="Proteomes" id="UP001210211">
    <property type="component" value="Unassembled WGS sequence"/>
</dbReference>
<keyword evidence="4" id="KW-1185">Reference proteome</keyword>
<name>A0AAD5ZI87_9POAL</name>
<evidence type="ECO:0000313" key="4">
    <source>
        <dbReference type="Proteomes" id="UP001210211"/>
    </source>
</evidence>
<dbReference type="EMBL" id="JAMRDG010000001">
    <property type="protein sequence ID" value="KAJ3698389.1"/>
    <property type="molecule type" value="Genomic_DNA"/>
</dbReference>
<reference evidence="3 4" key="1">
    <citation type="journal article" date="2022" name="Cell">
        <title>Repeat-based holocentromeres influence genome architecture and karyotype evolution.</title>
        <authorList>
            <person name="Hofstatter P.G."/>
            <person name="Thangavel G."/>
            <person name="Lux T."/>
            <person name="Neumann P."/>
            <person name="Vondrak T."/>
            <person name="Novak P."/>
            <person name="Zhang M."/>
            <person name="Costa L."/>
            <person name="Castellani M."/>
            <person name="Scott A."/>
            <person name="Toegelov H."/>
            <person name="Fuchs J."/>
            <person name="Mata-Sucre Y."/>
            <person name="Dias Y."/>
            <person name="Vanzela A.L.L."/>
            <person name="Huettel B."/>
            <person name="Almeida C.C.S."/>
            <person name="Simkova H."/>
            <person name="Souza G."/>
            <person name="Pedrosa-Harand A."/>
            <person name="Macas J."/>
            <person name="Mayer K.F.X."/>
            <person name="Houben A."/>
            <person name="Marques A."/>
        </authorList>
    </citation>
    <scope>NUCLEOTIDE SEQUENCE [LARGE SCALE GENOMIC DNA]</scope>
    <source>
        <strain evidence="3">RhyTen1mFocal</strain>
    </source>
</reference>
<feature type="region of interest" description="Disordered" evidence="1">
    <location>
        <begin position="1"/>
        <end position="50"/>
    </location>
</feature>
<sequence length="459" mass="52015">MPRTKNVSYGGIAKRLRSSVSGASSSRRDPTPSPSRSSSQSTDEGDDEILGPILCTSTKMTEAVQFFQTKKIENTRFVDLDTLEKMGILEDFLHVTQRGGIERRFWDLRRPTYKRLTVEFLASLVVKVEDEEYVIHYRLLDNDYSSTASEISELFGFAPGGEFKGKINGDLWKYLTGMDERPEQPKGKFIQHPVFRMIQRGLGHTIFARGESAAKMRKEEFMVMSRMAFGAIYKQLDLAIMMIKYWERVAKGRRTGEGQITLGGYITCLAELKGIDPVRLEQLTEATAPSLMDAPYLKSIEFLAGPDEGPWAWRNHVREPVPLPLSWRFSLREESTWLIPSAAGAARPDAPPRQAPPSFNPFAASSSRSQSHQVPQEFDYSAFVANMQEIARLSNESLELGRRISDKVDGIEREQAAARRDINLLLEKEKEDEVARTRVNEMYGWLYPHYGPKPGDPAY</sequence>
<dbReference type="Pfam" id="PF03078">
    <property type="entry name" value="ATHILA"/>
    <property type="match status" value="1"/>
</dbReference>
<evidence type="ECO:0000313" key="3">
    <source>
        <dbReference type="EMBL" id="KAJ3698389.1"/>
    </source>
</evidence>
<evidence type="ECO:0000256" key="1">
    <source>
        <dbReference type="SAM" id="MobiDB-lite"/>
    </source>
</evidence>
<feature type="domain" description="Arabidopsis retrotransposon Orf1 C-terminal" evidence="2">
    <location>
        <begin position="61"/>
        <end position="229"/>
    </location>
</feature>
<protein>
    <recommendedName>
        <fullName evidence="2">Arabidopsis retrotransposon Orf1 C-terminal domain-containing protein</fullName>
    </recommendedName>
</protein>
<accession>A0AAD5ZI87</accession>
<comment type="caution">
    <text evidence="3">The sequence shown here is derived from an EMBL/GenBank/DDBJ whole genome shotgun (WGS) entry which is preliminary data.</text>
</comment>
<feature type="region of interest" description="Disordered" evidence="1">
    <location>
        <begin position="343"/>
        <end position="371"/>
    </location>
</feature>
<proteinExistence type="predicted"/>
<evidence type="ECO:0000259" key="2">
    <source>
        <dbReference type="Pfam" id="PF03078"/>
    </source>
</evidence>
<dbReference type="InterPro" id="IPR004312">
    <property type="entry name" value="ATHILA_Orf1_C"/>
</dbReference>
<feature type="compositionally biased region" description="Low complexity" evidence="1">
    <location>
        <begin position="360"/>
        <end position="369"/>
    </location>
</feature>
<organism evidence="3 4">
    <name type="scientific">Rhynchospora tenuis</name>
    <dbReference type="NCBI Taxonomy" id="198213"/>
    <lineage>
        <taxon>Eukaryota</taxon>
        <taxon>Viridiplantae</taxon>
        <taxon>Streptophyta</taxon>
        <taxon>Embryophyta</taxon>
        <taxon>Tracheophyta</taxon>
        <taxon>Spermatophyta</taxon>
        <taxon>Magnoliopsida</taxon>
        <taxon>Liliopsida</taxon>
        <taxon>Poales</taxon>
        <taxon>Cyperaceae</taxon>
        <taxon>Cyperoideae</taxon>
        <taxon>Rhynchosporeae</taxon>
        <taxon>Rhynchospora</taxon>
    </lineage>
</organism>